<dbReference type="PANTHER" id="PTHR38767:SF1">
    <property type="entry name" value="DNA POLYMERASE III SUBUNIT CHI"/>
    <property type="match status" value="1"/>
</dbReference>
<accession>A0A918UW89</accession>
<sequence length="149" mass="17300">MTEVWFYHLETTALKAALPDLLEKTLQRGWRAYVLGQDDDLLEELNTHLWAYRDEAFLGHGLETAEFADRQPILLGKTGGRANEAQVLFSVTPGDLPDLTAYQRCLIVFEGRDDAHIGWARAQWKQLKTQNFDMAYWKQNDLGRWEKMQ</sequence>
<organism evidence="1 2">
    <name type="scientific">Asticcacaulis endophyticus</name>
    <dbReference type="NCBI Taxonomy" id="1395890"/>
    <lineage>
        <taxon>Bacteria</taxon>
        <taxon>Pseudomonadati</taxon>
        <taxon>Pseudomonadota</taxon>
        <taxon>Alphaproteobacteria</taxon>
        <taxon>Caulobacterales</taxon>
        <taxon>Caulobacteraceae</taxon>
        <taxon>Asticcacaulis</taxon>
    </lineage>
</organism>
<dbReference type="InterPro" id="IPR036768">
    <property type="entry name" value="PolIII_chi_sf"/>
</dbReference>
<dbReference type="Gene3D" id="3.40.50.10110">
    <property type="entry name" value="DNA polymerase III subunit chi"/>
    <property type="match status" value="1"/>
</dbReference>
<evidence type="ECO:0000313" key="2">
    <source>
        <dbReference type="Proteomes" id="UP000662572"/>
    </source>
</evidence>
<dbReference type="GO" id="GO:0032298">
    <property type="term" value="P:positive regulation of DNA-templated DNA replication initiation"/>
    <property type="evidence" value="ECO:0007669"/>
    <property type="project" value="TreeGrafter"/>
</dbReference>
<dbReference type="InterPro" id="IPR007459">
    <property type="entry name" value="DNA_pol3_chi"/>
</dbReference>
<gene>
    <name evidence="1" type="ORF">GCM10011273_28360</name>
</gene>
<dbReference type="NCBIfam" id="NF004347">
    <property type="entry name" value="PRK05728.1-4"/>
    <property type="match status" value="1"/>
</dbReference>
<dbReference type="AlphaFoldDB" id="A0A918UW89"/>
<dbReference type="Proteomes" id="UP000662572">
    <property type="component" value="Unassembled WGS sequence"/>
</dbReference>
<comment type="caution">
    <text evidence="1">The sequence shown here is derived from an EMBL/GenBank/DDBJ whole genome shotgun (WGS) entry which is preliminary data.</text>
</comment>
<dbReference type="EMBL" id="BMZB01000004">
    <property type="protein sequence ID" value="GGZ40024.1"/>
    <property type="molecule type" value="Genomic_DNA"/>
</dbReference>
<reference evidence="1" key="2">
    <citation type="submission" date="2020-09" db="EMBL/GenBank/DDBJ databases">
        <authorList>
            <person name="Sun Q."/>
            <person name="Kim S."/>
        </authorList>
    </citation>
    <scope>NUCLEOTIDE SEQUENCE</scope>
    <source>
        <strain evidence="1">KCTC 32296</strain>
    </source>
</reference>
<dbReference type="GO" id="GO:0003887">
    <property type="term" value="F:DNA-directed DNA polymerase activity"/>
    <property type="evidence" value="ECO:0007669"/>
    <property type="project" value="InterPro"/>
</dbReference>
<dbReference type="GO" id="GO:0006260">
    <property type="term" value="P:DNA replication"/>
    <property type="evidence" value="ECO:0007669"/>
    <property type="project" value="InterPro"/>
</dbReference>
<proteinExistence type="predicted"/>
<name>A0A918UW89_9CAUL</name>
<dbReference type="PANTHER" id="PTHR38767">
    <property type="entry name" value="DNA POLYMERASE III SUBUNIT CHI"/>
    <property type="match status" value="1"/>
</dbReference>
<dbReference type="Pfam" id="PF04364">
    <property type="entry name" value="DNA_pol3_chi"/>
    <property type="match status" value="1"/>
</dbReference>
<evidence type="ECO:0000313" key="1">
    <source>
        <dbReference type="EMBL" id="GGZ40024.1"/>
    </source>
</evidence>
<dbReference type="RefSeq" id="WP_189487698.1">
    <property type="nucleotide sequence ID" value="NZ_BMZB01000004.1"/>
</dbReference>
<keyword evidence="2" id="KW-1185">Reference proteome</keyword>
<dbReference type="GO" id="GO:0003677">
    <property type="term" value="F:DNA binding"/>
    <property type="evidence" value="ECO:0007669"/>
    <property type="project" value="InterPro"/>
</dbReference>
<dbReference type="SUPFAM" id="SSF102400">
    <property type="entry name" value="DNA polymerase III chi subunit"/>
    <property type="match status" value="1"/>
</dbReference>
<protein>
    <submittedName>
        <fullName evidence="1">DNA polymerase III subunit chi</fullName>
    </submittedName>
</protein>
<reference evidence="1" key="1">
    <citation type="journal article" date="2014" name="Int. J. Syst. Evol. Microbiol.">
        <title>Complete genome sequence of Corynebacterium casei LMG S-19264T (=DSM 44701T), isolated from a smear-ripened cheese.</title>
        <authorList>
            <consortium name="US DOE Joint Genome Institute (JGI-PGF)"/>
            <person name="Walter F."/>
            <person name="Albersmeier A."/>
            <person name="Kalinowski J."/>
            <person name="Ruckert C."/>
        </authorList>
    </citation>
    <scope>NUCLEOTIDE SEQUENCE</scope>
    <source>
        <strain evidence="1">KCTC 32296</strain>
    </source>
</reference>